<keyword evidence="3" id="KW-1185">Reference proteome</keyword>
<feature type="region of interest" description="Disordered" evidence="1">
    <location>
        <begin position="1"/>
        <end position="30"/>
    </location>
</feature>
<dbReference type="InterPro" id="IPR036887">
    <property type="entry name" value="HTH_APSES_sf"/>
</dbReference>
<evidence type="ECO:0000313" key="2">
    <source>
        <dbReference type="EMBL" id="CAK7209798.1"/>
    </source>
</evidence>
<gene>
    <name evidence="2" type="ORF">SEUCBS140593_000615</name>
</gene>
<sequence>MSRSTSHHRKGPSVQVTSSPTPGYLDHILDSPSSFTSSPASSFASSSVMPSPVTVYSENLYPMDSSQNQTGSGGAQQGSFVEFVRALPKGIVRFRPFEEGLDATARESIKKFQLYPHGNIEEFCRHIPYASGKKDFFEKTGRESFEVFQYVFKVPGDEKEYHVMWDYNVGLVRMTPFFKCCKYSKVKENPH</sequence>
<comment type="caution">
    <text evidence="2">The sequence shown here is derived from an EMBL/GenBank/DDBJ whole genome shotgun (WGS) entry which is preliminary data.</text>
</comment>
<reference evidence="2 3" key="1">
    <citation type="submission" date="2024-01" db="EMBL/GenBank/DDBJ databases">
        <authorList>
            <person name="Allen C."/>
            <person name="Tagirdzhanova G."/>
        </authorList>
    </citation>
    <scope>NUCLEOTIDE SEQUENCE [LARGE SCALE GENOMIC DNA]</scope>
</reference>
<dbReference type="SUPFAM" id="SSF54616">
    <property type="entry name" value="DNA-binding domain of Mlu1-box binding protein MBP1"/>
    <property type="match status" value="1"/>
</dbReference>
<evidence type="ECO:0000313" key="3">
    <source>
        <dbReference type="Proteomes" id="UP001642482"/>
    </source>
</evidence>
<organism evidence="2 3">
    <name type="scientific">Sporothrix eucalyptigena</name>
    <dbReference type="NCBI Taxonomy" id="1812306"/>
    <lineage>
        <taxon>Eukaryota</taxon>
        <taxon>Fungi</taxon>
        <taxon>Dikarya</taxon>
        <taxon>Ascomycota</taxon>
        <taxon>Pezizomycotina</taxon>
        <taxon>Sordariomycetes</taxon>
        <taxon>Sordariomycetidae</taxon>
        <taxon>Ophiostomatales</taxon>
        <taxon>Ophiostomataceae</taxon>
        <taxon>Sporothrix</taxon>
    </lineage>
</organism>
<dbReference type="Proteomes" id="UP001642482">
    <property type="component" value="Unassembled WGS sequence"/>
</dbReference>
<accession>A0ABP0ARD7</accession>
<evidence type="ECO:0000256" key="1">
    <source>
        <dbReference type="SAM" id="MobiDB-lite"/>
    </source>
</evidence>
<dbReference type="Gene3D" id="3.10.260.10">
    <property type="entry name" value="Transcription regulator HTH, APSES-type DNA-binding domain"/>
    <property type="match status" value="1"/>
</dbReference>
<feature type="compositionally biased region" description="Basic residues" evidence="1">
    <location>
        <begin position="1"/>
        <end position="11"/>
    </location>
</feature>
<proteinExistence type="predicted"/>
<dbReference type="EMBL" id="CAWUHD010000003">
    <property type="protein sequence ID" value="CAK7209798.1"/>
    <property type="molecule type" value="Genomic_DNA"/>
</dbReference>
<name>A0ABP0ARD7_9PEZI</name>
<protein>
    <submittedName>
        <fullName evidence="2">Uncharacterized protein</fullName>
    </submittedName>
</protein>